<dbReference type="SMR" id="G4ZMI7"/>
<evidence type="ECO:0000313" key="3">
    <source>
        <dbReference type="Proteomes" id="UP000002640"/>
    </source>
</evidence>
<dbReference type="GeneID" id="20646693"/>
<keyword evidence="3" id="KW-1185">Reference proteome</keyword>
<dbReference type="AlphaFoldDB" id="G4ZMI7"/>
<proteinExistence type="predicted"/>
<keyword evidence="1" id="KW-0472">Membrane</keyword>
<protein>
    <submittedName>
        <fullName evidence="2">Uncharacterized protein</fullName>
    </submittedName>
</protein>
<evidence type="ECO:0000256" key="1">
    <source>
        <dbReference type="SAM" id="Phobius"/>
    </source>
</evidence>
<name>G4ZMI7_PHYSP</name>
<dbReference type="KEGG" id="psoj:PHYSODRAFT_333601"/>
<accession>G4ZMI7</accession>
<reference evidence="2 3" key="1">
    <citation type="journal article" date="2006" name="Science">
        <title>Phytophthora genome sequences uncover evolutionary origins and mechanisms of pathogenesis.</title>
        <authorList>
            <person name="Tyler B.M."/>
            <person name="Tripathy S."/>
            <person name="Zhang X."/>
            <person name="Dehal P."/>
            <person name="Jiang R.H."/>
            <person name="Aerts A."/>
            <person name="Arredondo F.D."/>
            <person name="Baxter L."/>
            <person name="Bensasson D."/>
            <person name="Beynon J.L."/>
            <person name="Chapman J."/>
            <person name="Damasceno C.M."/>
            <person name="Dorrance A.E."/>
            <person name="Dou D."/>
            <person name="Dickerman A.W."/>
            <person name="Dubchak I.L."/>
            <person name="Garbelotto M."/>
            <person name="Gijzen M."/>
            <person name="Gordon S.G."/>
            <person name="Govers F."/>
            <person name="Grunwald N.J."/>
            <person name="Huang W."/>
            <person name="Ivors K.L."/>
            <person name="Jones R.W."/>
            <person name="Kamoun S."/>
            <person name="Krampis K."/>
            <person name="Lamour K.H."/>
            <person name="Lee M.K."/>
            <person name="McDonald W.H."/>
            <person name="Medina M."/>
            <person name="Meijer H.J."/>
            <person name="Nordberg E.K."/>
            <person name="Maclean D.J."/>
            <person name="Ospina-Giraldo M.D."/>
            <person name="Morris P.F."/>
            <person name="Phuntumart V."/>
            <person name="Putnam N.H."/>
            <person name="Rash S."/>
            <person name="Rose J.K."/>
            <person name="Sakihama Y."/>
            <person name="Salamov A.A."/>
            <person name="Savidor A."/>
            <person name="Scheuring C.F."/>
            <person name="Smith B.M."/>
            <person name="Sobral B.W."/>
            <person name="Terry A."/>
            <person name="Torto-Alalibo T.A."/>
            <person name="Win J."/>
            <person name="Xu Z."/>
            <person name="Zhang H."/>
            <person name="Grigoriev I.V."/>
            <person name="Rokhsar D.S."/>
            <person name="Boore J.L."/>
        </authorList>
    </citation>
    <scope>NUCLEOTIDE SEQUENCE [LARGE SCALE GENOMIC DNA]</scope>
    <source>
        <strain evidence="2 3">P6497</strain>
    </source>
</reference>
<dbReference type="RefSeq" id="XP_009529083.1">
    <property type="nucleotide sequence ID" value="XM_009530788.1"/>
</dbReference>
<gene>
    <name evidence="2" type="ORF">PHYSODRAFT_333601</name>
</gene>
<dbReference type="EMBL" id="JH159155">
    <property type="protein sequence ID" value="EGZ15334.1"/>
    <property type="molecule type" value="Genomic_DNA"/>
</dbReference>
<evidence type="ECO:0000313" key="2">
    <source>
        <dbReference type="EMBL" id="EGZ15334.1"/>
    </source>
</evidence>
<dbReference type="InParanoid" id="G4ZMI7"/>
<feature type="transmembrane region" description="Helical" evidence="1">
    <location>
        <begin position="23"/>
        <end position="45"/>
    </location>
</feature>
<sequence>MDYRADAAAAKQAQEMPVLVKGLAIVAIAVMMCFAPTTATASVDVKENSPEKRKLYYVRTPITKSPYNRYIPPPPTPKP</sequence>
<keyword evidence="1" id="KW-0812">Transmembrane</keyword>
<keyword evidence="1" id="KW-1133">Transmembrane helix</keyword>
<organism evidence="2 3">
    <name type="scientific">Phytophthora sojae (strain P6497)</name>
    <name type="common">Soybean stem and root rot agent</name>
    <name type="synonym">Phytophthora megasperma f. sp. glycines</name>
    <dbReference type="NCBI Taxonomy" id="1094619"/>
    <lineage>
        <taxon>Eukaryota</taxon>
        <taxon>Sar</taxon>
        <taxon>Stramenopiles</taxon>
        <taxon>Oomycota</taxon>
        <taxon>Peronosporomycetes</taxon>
        <taxon>Peronosporales</taxon>
        <taxon>Peronosporaceae</taxon>
        <taxon>Phytophthora</taxon>
    </lineage>
</organism>
<dbReference type="Proteomes" id="UP000002640">
    <property type="component" value="Unassembled WGS sequence"/>
</dbReference>